<name>A0A068VE13_COFCA</name>
<dbReference type="EMBL" id="HG739369">
    <property type="protein sequence ID" value="CDP18774.1"/>
    <property type="molecule type" value="Genomic_DNA"/>
</dbReference>
<sequence>MAAEMENLCLSSIGSMCDVLDLLADMLQVVNPSDCSAVKDEVIVILLSNVIPTRRN</sequence>
<dbReference type="Gramene" id="CDP18774">
    <property type="protein sequence ID" value="CDP18774"/>
    <property type="gene ID" value="GSCOC_T00000131001"/>
</dbReference>
<dbReference type="AlphaFoldDB" id="A0A068VE13"/>
<dbReference type="STRING" id="49390.A0A068VE13"/>
<evidence type="ECO:0000313" key="2">
    <source>
        <dbReference type="Proteomes" id="UP000295252"/>
    </source>
</evidence>
<gene>
    <name evidence="1" type="ORF">GSCOC_T00000131001</name>
</gene>
<keyword evidence="2" id="KW-1185">Reference proteome</keyword>
<evidence type="ECO:0000313" key="1">
    <source>
        <dbReference type="EMBL" id="CDP18774.1"/>
    </source>
</evidence>
<accession>A0A068VE13</accession>
<organism evidence="1 2">
    <name type="scientific">Coffea canephora</name>
    <name type="common">Robusta coffee</name>
    <dbReference type="NCBI Taxonomy" id="49390"/>
    <lineage>
        <taxon>Eukaryota</taxon>
        <taxon>Viridiplantae</taxon>
        <taxon>Streptophyta</taxon>
        <taxon>Embryophyta</taxon>
        <taxon>Tracheophyta</taxon>
        <taxon>Spermatophyta</taxon>
        <taxon>Magnoliopsida</taxon>
        <taxon>eudicotyledons</taxon>
        <taxon>Gunneridae</taxon>
        <taxon>Pentapetalae</taxon>
        <taxon>asterids</taxon>
        <taxon>lamiids</taxon>
        <taxon>Gentianales</taxon>
        <taxon>Rubiaceae</taxon>
        <taxon>Ixoroideae</taxon>
        <taxon>Gardenieae complex</taxon>
        <taxon>Bertiereae - Coffeeae clade</taxon>
        <taxon>Coffeeae</taxon>
        <taxon>Coffea</taxon>
    </lineage>
</organism>
<dbReference type="Proteomes" id="UP000295252">
    <property type="component" value="Unassembled WGS sequence"/>
</dbReference>
<dbReference type="PhylomeDB" id="A0A068VE13"/>
<dbReference type="InParanoid" id="A0A068VE13"/>
<protein>
    <submittedName>
        <fullName evidence="1">DH200=94 genomic scaffold, scaffold_285</fullName>
    </submittedName>
</protein>
<reference evidence="2" key="1">
    <citation type="journal article" date="2014" name="Science">
        <title>The coffee genome provides insight into the convergent evolution of caffeine biosynthesis.</title>
        <authorList>
            <person name="Denoeud F."/>
            <person name="Carretero-Paulet L."/>
            <person name="Dereeper A."/>
            <person name="Droc G."/>
            <person name="Guyot R."/>
            <person name="Pietrella M."/>
            <person name="Zheng C."/>
            <person name="Alberti A."/>
            <person name="Anthony F."/>
            <person name="Aprea G."/>
            <person name="Aury J.M."/>
            <person name="Bento P."/>
            <person name="Bernard M."/>
            <person name="Bocs S."/>
            <person name="Campa C."/>
            <person name="Cenci A."/>
            <person name="Combes M.C."/>
            <person name="Crouzillat D."/>
            <person name="Da Silva C."/>
            <person name="Daddiego L."/>
            <person name="De Bellis F."/>
            <person name="Dussert S."/>
            <person name="Garsmeur O."/>
            <person name="Gayraud T."/>
            <person name="Guignon V."/>
            <person name="Jahn K."/>
            <person name="Jamilloux V."/>
            <person name="Joet T."/>
            <person name="Labadie K."/>
            <person name="Lan T."/>
            <person name="Leclercq J."/>
            <person name="Lepelley M."/>
            <person name="Leroy T."/>
            <person name="Li L.T."/>
            <person name="Librado P."/>
            <person name="Lopez L."/>
            <person name="Munoz A."/>
            <person name="Noel B."/>
            <person name="Pallavicini A."/>
            <person name="Perrotta G."/>
            <person name="Poncet V."/>
            <person name="Pot D."/>
            <person name="Priyono X."/>
            <person name="Rigoreau M."/>
            <person name="Rouard M."/>
            <person name="Rozas J."/>
            <person name="Tranchant-Dubreuil C."/>
            <person name="VanBuren R."/>
            <person name="Zhang Q."/>
            <person name="Andrade A.C."/>
            <person name="Argout X."/>
            <person name="Bertrand B."/>
            <person name="de Kochko A."/>
            <person name="Graziosi G."/>
            <person name="Henry R.J."/>
            <person name="Jayarama X."/>
            <person name="Ming R."/>
            <person name="Nagai C."/>
            <person name="Rounsley S."/>
            <person name="Sankoff D."/>
            <person name="Giuliano G."/>
            <person name="Albert V.A."/>
            <person name="Wincker P."/>
            <person name="Lashermes P."/>
        </authorList>
    </citation>
    <scope>NUCLEOTIDE SEQUENCE [LARGE SCALE GENOMIC DNA]</scope>
    <source>
        <strain evidence="2">cv. DH200-94</strain>
    </source>
</reference>
<proteinExistence type="predicted"/>